<organism evidence="7 8">
    <name type="scientific">Larsenimonas suaedae</name>
    <dbReference type="NCBI Taxonomy" id="1851019"/>
    <lineage>
        <taxon>Bacteria</taxon>
        <taxon>Pseudomonadati</taxon>
        <taxon>Pseudomonadota</taxon>
        <taxon>Gammaproteobacteria</taxon>
        <taxon>Oceanospirillales</taxon>
        <taxon>Halomonadaceae</taxon>
        <taxon>Larsenimonas</taxon>
    </lineage>
</organism>
<feature type="transmembrane region" description="Helical" evidence="6">
    <location>
        <begin position="182"/>
        <end position="203"/>
    </location>
</feature>
<evidence type="ECO:0000256" key="2">
    <source>
        <dbReference type="ARBA" id="ARBA00008333"/>
    </source>
</evidence>
<dbReference type="PANTHER" id="PTHR31632">
    <property type="entry name" value="IRON TRANSPORTER FTH1"/>
    <property type="match status" value="1"/>
</dbReference>
<dbReference type="Proteomes" id="UP001269375">
    <property type="component" value="Unassembled WGS sequence"/>
</dbReference>
<gene>
    <name evidence="7" type="ORF">QC825_02010</name>
</gene>
<protein>
    <submittedName>
        <fullName evidence="7">FTR1 family protein</fullName>
    </submittedName>
</protein>
<feature type="transmembrane region" description="Helical" evidence="6">
    <location>
        <begin position="39"/>
        <end position="59"/>
    </location>
</feature>
<evidence type="ECO:0000313" key="8">
    <source>
        <dbReference type="Proteomes" id="UP001269375"/>
    </source>
</evidence>
<comment type="caution">
    <text evidence="7">The sequence shown here is derived from an EMBL/GenBank/DDBJ whole genome shotgun (WGS) entry which is preliminary data.</text>
</comment>
<evidence type="ECO:0000256" key="3">
    <source>
        <dbReference type="ARBA" id="ARBA00022692"/>
    </source>
</evidence>
<dbReference type="RefSeq" id="WP_251592833.1">
    <property type="nucleotide sequence ID" value="NZ_JAMLJI010000002.1"/>
</dbReference>
<comment type="similarity">
    <text evidence="2">Belongs to the oxidase-dependent Fe transporter (OFeT) (TC 9.A.10.1) family.</text>
</comment>
<evidence type="ECO:0000256" key="4">
    <source>
        <dbReference type="ARBA" id="ARBA00022989"/>
    </source>
</evidence>
<feature type="transmembrane region" description="Helical" evidence="6">
    <location>
        <begin position="6"/>
        <end position="27"/>
    </location>
</feature>
<dbReference type="PANTHER" id="PTHR31632:SF2">
    <property type="entry name" value="PLASMA MEMBRANE IRON PERMEASE"/>
    <property type="match status" value="1"/>
</dbReference>
<accession>A0ABU1GS38</accession>
<dbReference type="Pfam" id="PF03239">
    <property type="entry name" value="FTR1"/>
    <property type="match status" value="1"/>
</dbReference>
<evidence type="ECO:0000256" key="1">
    <source>
        <dbReference type="ARBA" id="ARBA00004141"/>
    </source>
</evidence>
<reference evidence="7 8" key="1">
    <citation type="submission" date="2023-04" db="EMBL/GenBank/DDBJ databases">
        <title>A long-awaited taxogenomic arrangement of the family Halomonadaceae.</title>
        <authorList>
            <person name="De La Haba R."/>
            <person name="Chuvochina M."/>
            <person name="Wittouck S."/>
            <person name="Arahal D.R."/>
            <person name="Sanchez-Porro C."/>
            <person name="Hugenholtz P."/>
            <person name="Ventosa A."/>
        </authorList>
    </citation>
    <scope>NUCLEOTIDE SEQUENCE [LARGE SCALE GENOMIC DNA]</scope>
    <source>
        <strain evidence="7 8">DSM 22428</strain>
    </source>
</reference>
<feature type="transmembrane region" description="Helical" evidence="6">
    <location>
        <begin position="113"/>
        <end position="130"/>
    </location>
</feature>
<keyword evidence="4 6" id="KW-1133">Transmembrane helix</keyword>
<feature type="transmembrane region" description="Helical" evidence="6">
    <location>
        <begin position="244"/>
        <end position="265"/>
    </location>
</feature>
<evidence type="ECO:0000256" key="5">
    <source>
        <dbReference type="ARBA" id="ARBA00023136"/>
    </source>
</evidence>
<dbReference type="InterPro" id="IPR004923">
    <property type="entry name" value="FTR1/Fip1/EfeU"/>
</dbReference>
<sequence length="283" mass="30650">MWQQVLFVVWRESVEAILIIGIVYAWLKQSGARTGLLYLWLGVAAGLGLAGLFGVALMSADSFLAGEAQDVFQAVMVLLACALITQMVLWMRAHARTLKRELHAGLEKSVDRASYWGIAVLVAIAVAREGSETVVFLYGMGMAQLQMGGFASFLTAAAGGFALALLTFYAMQLGSKLFSWTWFFRVTEILLLLLAASLLVSGVEKLIGLGWLPAGIDPLWDTSAWLDDSAGLGGLLATLAGYRAWPAETMVIAYGAYWLIVIALLRWQSRRVQASVEPAGSPR</sequence>
<dbReference type="EMBL" id="JARWAO010000001">
    <property type="protein sequence ID" value="MDR5894847.1"/>
    <property type="molecule type" value="Genomic_DNA"/>
</dbReference>
<comment type="subcellular location">
    <subcellularLocation>
        <location evidence="1">Membrane</location>
        <topology evidence="1">Multi-pass membrane protein</topology>
    </subcellularLocation>
</comment>
<feature type="transmembrane region" description="Helical" evidence="6">
    <location>
        <begin position="71"/>
        <end position="92"/>
    </location>
</feature>
<keyword evidence="3 6" id="KW-0812">Transmembrane</keyword>
<feature type="transmembrane region" description="Helical" evidence="6">
    <location>
        <begin position="150"/>
        <end position="170"/>
    </location>
</feature>
<evidence type="ECO:0000313" key="7">
    <source>
        <dbReference type="EMBL" id="MDR5894847.1"/>
    </source>
</evidence>
<evidence type="ECO:0000256" key="6">
    <source>
        <dbReference type="SAM" id="Phobius"/>
    </source>
</evidence>
<name>A0ABU1GS38_9GAMM</name>
<proteinExistence type="inferred from homology"/>
<keyword evidence="5 6" id="KW-0472">Membrane</keyword>
<keyword evidence="8" id="KW-1185">Reference proteome</keyword>